<dbReference type="Proteomes" id="UP000236319">
    <property type="component" value="Unassembled WGS sequence"/>
</dbReference>
<evidence type="ECO:0000256" key="1">
    <source>
        <dbReference type="ARBA" id="ARBA00010528"/>
    </source>
</evidence>
<dbReference type="InterPro" id="IPR045240">
    <property type="entry name" value="Ribosomal_uL4_euk/arch"/>
</dbReference>
<dbReference type="GO" id="GO:0006412">
    <property type="term" value="P:translation"/>
    <property type="evidence" value="ECO:0007669"/>
    <property type="project" value="InterPro"/>
</dbReference>
<dbReference type="OrthoDB" id="10259785at2759"/>
<dbReference type="GO" id="GO:0003735">
    <property type="term" value="F:structural constituent of ribosome"/>
    <property type="evidence" value="ECO:0007669"/>
    <property type="project" value="InterPro"/>
</dbReference>
<dbReference type="EMBL" id="BDSA01000002">
    <property type="protein sequence ID" value="GBE60720.1"/>
    <property type="molecule type" value="Genomic_DNA"/>
</dbReference>
<evidence type="ECO:0000313" key="5">
    <source>
        <dbReference type="Proteomes" id="UP000236319"/>
    </source>
</evidence>
<dbReference type="InterPro" id="IPR013000">
    <property type="entry name" value="Ribosomal_uL4_euk/arc_CS"/>
</dbReference>
<evidence type="ECO:0000313" key="4">
    <source>
        <dbReference type="EMBL" id="GBE60720.1"/>
    </source>
</evidence>
<dbReference type="PROSITE" id="PS00939">
    <property type="entry name" value="RIBOSOMAL_L1E"/>
    <property type="match status" value="1"/>
</dbReference>
<dbReference type="Gene3D" id="3.40.1370.10">
    <property type="match status" value="1"/>
</dbReference>
<dbReference type="Pfam" id="PF00573">
    <property type="entry name" value="Ribosomal_L4"/>
    <property type="match status" value="1"/>
</dbReference>
<evidence type="ECO:0000256" key="2">
    <source>
        <dbReference type="ARBA" id="ARBA00022980"/>
    </source>
</evidence>
<dbReference type="VEuPathDB" id="PiroplasmaDB:BOVATA_022130"/>
<dbReference type="GeneID" id="39874490"/>
<keyword evidence="2" id="KW-0689">Ribosomal protein</keyword>
<dbReference type="SUPFAM" id="SSF52166">
    <property type="entry name" value="Ribosomal protein L4"/>
    <property type="match status" value="1"/>
</dbReference>
<dbReference type="AlphaFoldDB" id="A0A2H6KCJ2"/>
<dbReference type="InterPro" id="IPR023574">
    <property type="entry name" value="Ribosomal_uL4_dom_sf"/>
</dbReference>
<comment type="similarity">
    <text evidence="1">Belongs to the universal ribosomal protein uL4 family.</text>
</comment>
<reference evidence="4 5" key="1">
    <citation type="journal article" date="2017" name="BMC Genomics">
        <title>Whole-genome assembly of Babesia ovata and comparative genomics between closely related pathogens.</title>
        <authorList>
            <person name="Yamagishi J."/>
            <person name="Asada M."/>
            <person name="Hakimi H."/>
            <person name="Tanaka T.Q."/>
            <person name="Sugimoto C."/>
            <person name="Kawazu S."/>
        </authorList>
    </citation>
    <scope>NUCLEOTIDE SEQUENCE [LARGE SCALE GENOMIC DNA]</scope>
    <source>
        <strain evidence="4 5">Miyake</strain>
    </source>
</reference>
<keyword evidence="5" id="KW-1185">Reference proteome</keyword>
<organism evidence="4 5">
    <name type="scientific">Babesia ovata</name>
    <dbReference type="NCBI Taxonomy" id="189622"/>
    <lineage>
        <taxon>Eukaryota</taxon>
        <taxon>Sar</taxon>
        <taxon>Alveolata</taxon>
        <taxon>Apicomplexa</taxon>
        <taxon>Aconoidasida</taxon>
        <taxon>Piroplasmida</taxon>
        <taxon>Babesiidae</taxon>
        <taxon>Babesia</taxon>
    </lineage>
</organism>
<dbReference type="RefSeq" id="XP_028866963.1">
    <property type="nucleotide sequence ID" value="XM_029011130.1"/>
</dbReference>
<comment type="caution">
    <text evidence="4">The sequence shown here is derived from an EMBL/GenBank/DDBJ whole genome shotgun (WGS) entry which is preliminary data.</text>
</comment>
<accession>A0A2H6KCJ2</accession>
<dbReference type="GO" id="GO:0005840">
    <property type="term" value="C:ribosome"/>
    <property type="evidence" value="ECO:0007669"/>
    <property type="project" value="UniProtKB-KW"/>
</dbReference>
<proteinExistence type="inferred from homology"/>
<evidence type="ECO:0000256" key="3">
    <source>
        <dbReference type="ARBA" id="ARBA00023274"/>
    </source>
</evidence>
<name>A0A2H6KCJ2_9APIC</name>
<gene>
    <name evidence="4" type="ORF">BOVATA_022130</name>
</gene>
<dbReference type="InterPro" id="IPR002136">
    <property type="entry name" value="Ribosomal_uL4"/>
</dbReference>
<dbReference type="GO" id="GO:1990904">
    <property type="term" value="C:ribonucleoprotein complex"/>
    <property type="evidence" value="ECO:0007669"/>
    <property type="project" value="UniProtKB-KW"/>
</dbReference>
<sequence>MTMRPEVSVYNVADGRRSAATVMPKVFSAPLRLDLVRSVHTNMSKNKRQAYAVSKMSGYQTSARSWGTGRAMARVPRVKGGGTHRAGQAAYANFCKAGGMYAPTRVWRRWHRKVNLKEKRQAVAAAIAATAVVPIVMSRGHRIEALREVPMVVDDSIEQLNKTKDAVKFLETIGLAAELERVSKVRGHARDGRKKRPVGPLIILRASAVEGRRAFRNIPGVEVASVERLNLLKLAPAGTLGRLCIWSKSAFEAVDEYVKLMPTRLLKNADMCALVNSTPVQRVFRAPRKSMPRVVIKRGCSTKVIKFVRESLRASGLAGVKTTATKTKEEIKRCKANSKAFISAIREAISTKSLNVSDEVQALQQQ</sequence>
<protein>
    <submittedName>
        <fullName evidence="4">Ribosomal RPL4</fullName>
    </submittedName>
</protein>
<keyword evidence="3" id="KW-0687">Ribonucleoprotein</keyword>
<dbReference type="PANTHER" id="PTHR19431">
    <property type="entry name" value="60S RIBOSOMAL PROTEIN L4"/>
    <property type="match status" value="1"/>
</dbReference>